<dbReference type="InterPro" id="IPR035897">
    <property type="entry name" value="Toll_tir_struct_dom_sf"/>
</dbReference>
<dbReference type="InterPro" id="IPR016024">
    <property type="entry name" value="ARM-type_fold"/>
</dbReference>
<dbReference type="Gene3D" id="3.40.50.10140">
    <property type="entry name" value="Toll/interleukin-1 receptor homology (TIR) domain"/>
    <property type="match status" value="1"/>
</dbReference>
<proteinExistence type="predicted"/>
<gene>
    <name evidence="3" type="ORF">SO694_00122059</name>
</gene>
<protein>
    <recommendedName>
        <fullName evidence="2">TIR domain-containing protein</fullName>
    </recommendedName>
</protein>
<keyword evidence="4" id="KW-1185">Reference proteome</keyword>
<evidence type="ECO:0000313" key="4">
    <source>
        <dbReference type="Proteomes" id="UP001363151"/>
    </source>
</evidence>
<feature type="compositionally biased region" description="Pro residues" evidence="1">
    <location>
        <begin position="555"/>
        <end position="566"/>
    </location>
</feature>
<feature type="region of interest" description="Disordered" evidence="1">
    <location>
        <begin position="541"/>
        <end position="566"/>
    </location>
</feature>
<organism evidence="3 4">
    <name type="scientific">Aureococcus anophagefferens</name>
    <name type="common">Harmful bloom alga</name>
    <dbReference type="NCBI Taxonomy" id="44056"/>
    <lineage>
        <taxon>Eukaryota</taxon>
        <taxon>Sar</taxon>
        <taxon>Stramenopiles</taxon>
        <taxon>Ochrophyta</taxon>
        <taxon>Pelagophyceae</taxon>
        <taxon>Pelagomonadales</taxon>
        <taxon>Pelagomonadaceae</taxon>
        <taxon>Aureococcus</taxon>
    </lineage>
</organism>
<comment type="caution">
    <text evidence="3">The sequence shown here is derived from an EMBL/GenBank/DDBJ whole genome shotgun (WGS) entry which is preliminary data.</text>
</comment>
<dbReference type="SUPFAM" id="SSF52200">
    <property type="entry name" value="Toll/Interleukin receptor TIR domain"/>
    <property type="match status" value="1"/>
</dbReference>
<reference evidence="3 4" key="1">
    <citation type="submission" date="2024-03" db="EMBL/GenBank/DDBJ databases">
        <title>Aureococcus anophagefferens CCMP1851 and Kratosvirus quantuckense: Draft genome of a second virus-susceptible host strain in the model system.</title>
        <authorList>
            <person name="Chase E."/>
            <person name="Truchon A.R."/>
            <person name="Schepens W."/>
            <person name="Wilhelm S.W."/>
        </authorList>
    </citation>
    <scope>NUCLEOTIDE SEQUENCE [LARGE SCALE GENOMIC DNA]</scope>
    <source>
        <strain evidence="3 4">CCMP1851</strain>
    </source>
</reference>
<accession>A0ABR1G3F4</accession>
<evidence type="ECO:0000256" key="1">
    <source>
        <dbReference type="SAM" id="MobiDB-lite"/>
    </source>
</evidence>
<dbReference type="EMBL" id="JBBJCI010000127">
    <property type="protein sequence ID" value="KAK7247775.1"/>
    <property type="molecule type" value="Genomic_DNA"/>
</dbReference>
<evidence type="ECO:0000313" key="3">
    <source>
        <dbReference type="EMBL" id="KAK7247775.1"/>
    </source>
</evidence>
<dbReference type="Gene3D" id="1.25.10.10">
    <property type="entry name" value="Leucine-rich Repeat Variant"/>
    <property type="match status" value="1"/>
</dbReference>
<dbReference type="Proteomes" id="UP001363151">
    <property type="component" value="Unassembled WGS sequence"/>
</dbReference>
<evidence type="ECO:0000259" key="2">
    <source>
        <dbReference type="Pfam" id="PF01582"/>
    </source>
</evidence>
<sequence>MAAPAARLDALLAALDGAEDLGGAQPLAELVEECDASKASAKHVGARPEAVDLCARCLACPATDDERGPAHLGAVLVKVVAARDDVLFRLVRLAREHGAIAERAVWALANVCLDCPRAKDRVPALGGLRAAVDCCGADRDAGARERGAQAVDALCAAHGANQERVCLEGGAPPLLALLRDPKATGNGRLRAAFATYRLASNAANAAALLDAGAHVALGAALEDHVANGVDSPRGLGHEDGAVAAAAALALLPKGGHGAKNAVLTVAQADLCARVVAKALTDKAEDDAAGRAMRLRDFTIAARALAGHVGPREAAKLATALADPLVACLTKETWTARAPAARRARVPRAVFGDAAGAVLQLACGGGACVATLRAAGAVEALERVGGADRSDGRLAAPHKQSDAKDFARALHTMFTLRGLHAFIDMEYAGDLGTLEDIVRASVVLVFILSDYVLDSPWCVSELSAAVAHGVPVVVVVKKEGSRWRDPEASRVDGAVPEFSELRRAREAAAGRARAFQIKTVEHSGVYYASFIDKLFERLAEAGVADGGGGGDEPGTPGDPSPTPSRRA</sequence>
<dbReference type="SUPFAM" id="SSF48371">
    <property type="entry name" value="ARM repeat"/>
    <property type="match status" value="1"/>
</dbReference>
<feature type="domain" description="TIR" evidence="2">
    <location>
        <begin position="399"/>
        <end position="465"/>
    </location>
</feature>
<name>A0ABR1G3F4_AURAN</name>
<dbReference type="InterPro" id="IPR011989">
    <property type="entry name" value="ARM-like"/>
</dbReference>
<dbReference type="InterPro" id="IPR000157">
    <property type="entry name" value="TIR_dom"/>
</dbReference>
<dbReference type="Pfam" id="PF01582">
    <property type="entry name" value="TIR"/>
    <property type="match status" value="1"/>
</dbReference>